<evidence type="ECO:0000313" key="2">
    <source>
        <dbReference type="Proteomes" id="UP000675653"/>
    </source>
</evidence>
<protein>
    <submittedName>
        <fullName evidence="1">Uncharacterized protein</fullName>
    </submittedName>
</protein>
<organism evidence="1 2">
    <name type="scientific">Aeromonas popoffii</name>
    <dbReference type="NCBI Taxonomy" id="70856"/>
    <lineage>
        <taxon>Bacteria</taxon>
        <taxon>Pseudomonadati</taxon>
        <taxon>Pseudomonadota</taxon>
        <taxon>Gammaproteobacteria</taxon>
        <taxon>Aeromonadales</taxon>
        <taxon>Aeromonadaceae</taxon>
        <taxon>Aeromonas</taxon>
    </lineage>
</organism>
<keyword evidence="2" id="KW-1185">Reference proteome</keyword>
<dbReference type="RefSeq" id="WP_212514052.1">
    <property type="nucleotide sequence ID" value="NZ_CAWQDX010000066.1"/>
</dbReference>
<reference evidence="1 2" key="1">
    <citation type="submission" date="2021-04" db="EMBL/GenBank/DDBJ databases">
        <title>Draft Genome of Aeromonas popoffii ID682, isolated from a natural water source in Idaho.</title>
        <authorList>
            <person name="Testerman T."/>
            <person name="Graf J."/>
        </authorList>
    </citation>
    <scope>NUCLEOTIDE SEQUENCE [LARGE SCALE GENOMIC DNA]</scope>
    <source>
        <strain evidence="1 2">ID682</strain>
    </source>
</reference>
<dbReference type="EMBL" id="JAGRZL010000042">
    <property type="protein sequence ID" value="MBR7630279.1"/>
    <property type="molecule type" value="Genomic_DNA"/>
</dbReference>
<comment type="caution">
    <text evidence="1">The sequence shown here is derived from an EMBL/GenBank/DDBJ whole genome shotgun (WGS) entry which is preliminary data.</text>
</comment>
<accession>A0ABS5GSZ9</accession>
<proteinExistence type="predicted"/>
<name>A0ABS5GSZ9_9GAMM</name>
<sequence length="251" mass="28029">MSSFNIMSTLRVKWKLVFTLLATIVSVAAGLDSINNANEIVKAWFYKEELVVIEARLDPSPIGGSINDGLGDVFLTLDVRNYNMSPIMIVSTNIEWRGSALISKGKSGRQGPCTLSSEANENKPITIYPGKTASIMIGDSIHLSGLGEIMSKINFQEIHPFPPEAGIGIHEVYFVDVLNELLKDTYGEDTEIIAYIYTGAEKKKHSFSFKISQGKDLFSKDGSLQHDWFLAKWIALKNRYHYDMENICNPE</sequence>
<gene>
    <name evidence="1" type="ORF">KAT72_14930</name>
</gene>
<dbReference type="Proteomes" id="UP000675653">
    <property type="component" value="Unassembled WGS sequence"/>
</dbReference>
<evidence type="ECO:0000313" key="1">
    <source>
        <dbReference type="EMBL" id="MBR7630279.1"/>
    </source>
</evidence>